<dbReference type="InterPro" id="IPR010611">
    <property type="entry name" value="3D_dom"/>
</dbReference>
<accession>A0A1I0RQ90</accession>
<feature type="signal peptide" evidence="6">
    <location>
        <begin position="1"/>
        <end position="21"/>
    </location>
</feature>
<reference evidence="8 9" key="1">
    <citation type="submission" date="2016-10" db="EMBL/GenBank/DDBJ databases">
        <authorList>
            <person name="de Groot N.N."/>
        </authorList>
    </citation>
    <scope>NUCLEOTIDE SEQUENCE [LARGE SCALE GENOMIC DNA]</scope>
    <source>
        <strain evidence="8 9">DSM 17925</strain>
    </source>
</reference>
<sequence>MIQESAGPLCLALLLSGPVMAETTYTLLDYADLNGWAQDDHDAALSVFAQTCGDIPRYEFERLCAFAKDAPPARDFFETFFQPVLIEDGDPMLFTGYYEPEISGSLAPTDEFRFPLYRVPPDLVEGQTYLSRREIDESDALKDKALEIAWLSDPVDLFFLQVQGSGRIKLPDGGVIRVGYGGKNGRDYSSLGQTLVSRGVYQPHQVSAEVIRNWVRDNPDEGQELLWTNESYVFFREVSEVPAELGPLGAMNRSITAMRSIAVDPSITLLGAPVWIEKEGESPLNRLMIAQDTGSAIKGAQRADIFYGTGTKAGLEAGQIKDGGRMVVLMPVDYALAKTEQGFE</sequence>
<gene>
    <name evidence="8" type="ORF">SAMN04488515_3053</name>
</gene>
<dbReference type="GO" id="GO:0009253">
    <property type="term" value="P:peptidoglycan catabolic process"/>
    <property type="evidence" value="ECO:0007669"/>
    <property type="project" value="TreeGrafter"/>
</dbReference>
<comment type="catalytic activity">
    <reaction evidence="1">
        <text>Exolytic cleavage of the (1-&gt;4)-beta-glycosidic linkage between N-acetylmuramic acid (MurNAc) and N-acetylglucosamine (GlcNAc) residues in peptidoglycan, from either the reducing or the non-reducing ends of the peptidoglycan chains, with concomitant formation of a 1,6-anhydrobond in the MurNAc residue.</text>
        <dbReference type="EC" id="4.2.2.n1"/>
    </reaction>
</comment>
<dbReference type="GO" id="GO:0071555">
    <property type="term" value="P:cell wall organization"/>
    <property type="evidence" value="ECO:0007669"/>
    <property type="project" value="UniProtKB-KW"/>
</dbReference>
<dbReference type="InterPro" id="IPR036908">
    <property type="entry name" value="RlpA-like_sf"/>
</dbReference>
<dbReference type="SMART" id="SM00925">
    <property type="entry name" value="MltA"/>
    <property type="match status" value="1"/>
</dbReference>
<dbReference type="Pfam" id="PF03562">
    <property type="entry name" value="MltA"/>
    <property type="match status" value="1"/>
</dbReference>
<dbReference type="AlphaFoldDB" id="A0A1I0RQ90"/>
<dbReference type="EC" id="4.2.2.n1" evidence="2"/>
<dbReference type="PANTHER" id="PTHR30124:SF0">
    <property type="entry name" value="MEMBRANE-BOUND LYTIC MUREIN TRANSGLYCOSYLASE A"/>
    <property type="match status" value="1"/>
</dbReference>
<evidence type="ECO:0000256" key="3">
    <source>
        <dbReference type="ARBA" id="ARBA00023239"/>
    </source>
</evidence>
<keyword evidence="9" id="KW-1185">Reference proteome</keyword>
<feature type="chain" id="PRO_5011503661" description="peptidoglycan lytic exotransglycosylase" evidence="6">
    <location>
        <begin position="22"/>
        <end position="344"/>
    </location>
</feature>
<name>A0A1I0RQ90_9RHOB</name>
<evidence type="ECO:0000313" key="9">
    <source>
        <dbReference type="Proteomes" id="UP000199167"/>
    </source>
</evidence>
<dbReference type="InterPro" id="IPR005300">
    <property type="entry name" value="MltA_B"/>
</dbReference>
<dbReference type="CDD" id="cd14668">
    <property type="entry name" value="mlta_B"/>
    <property type="match status" value="1"/>
</dbReference>
<dbReference type="PANTHER" id="PTHR30124">
    <property type="entry name" value="MEMBRANE-BOUND LYTIC MUREIN TRANSGLYCOSYLASE A"/>
    <property type="match status" value="1"/>
</dbReference>
<dbReference type="GO" id="GO:0008933">
    <property type="term" value="F:peptidoglycan lytic transglycosylase activity"/>
    <property type="evidence" value="ECO:0007669"/>
    <property type="project" value="TreeGrafter"/>
</dbReference>
<evidence type="ECO:0000256" key="1">
    <source>
        <dbReference type="ARBA" id="ARBA00001420"/>
    </source>
</evidence>
<dbReference type="SUPFAM" id="SSF50685">
    <property type="entry name" value="Barwin-like endoglucanases"/>
    <property type="match status" value="1"/>
</dbReference>
<dbReference type="EMBL" id="FOIZ01000002">
    <property type="protein sequence ID" value="SEW43257.1"/>
    <property type="molecule type" value="Genomic_DNA"/>
</dbReference>
<keyword evidence="4" id="KW-0961">Cell wall biogenesis/degradation</keyword>
<evidence type="ECO:0000256" key="4">
    <source>
        <dbReference type="ARBA" id="ARBA00023316"/>
    </source>
</evidence>
<dbReference type="STRING" id="364200.SAMN04488515_3053"/>
<dbReference type="GO" id="GO:0004553">
    <property type="term" value="F:hydrolase activity, hydrolyzing O-glycosyl compounds"/>
    <property type="evidence" value="ECO:0007669"/>
    <property type="project" value="InterPro"/>
</dbReference>
<dbReference type="PIRSF" id="PIRSF019422">
    <property type="entry name" value="MltA"/>
    <property type="match status" value="1"/>
</dbReference>
<evidence type="ECO:0000259" key="7">
    <source>
        <dbReference type="SMART" id="SM00925"/>
    </source>
</evidence>
<dbReference type="InterPro" id="IPR026044">
    <property type="entry name" value="MltA"/>
</dbReference>
<evidence type="ECO:0000256" key="5">
    <source>
        <dbReference type="ARBA" id="ARBA00030918"/>
    </source>
</evidence>
<dbReference type="Proteomes" id="UP000199167">
    <property type="component" value="Unassembled WGS sequence"/>
</dbReference>
<dbReference type="Pfam" id="PF06725">
    <property type="entry name" value="3D"/>
    <property type="match status" value="1"/>
</dbReference>
<feature type="domain" description="Lytic transglycosylase MltA" evidence="7">
    <location>
        <begin position="101"/>
        <end position="236"/>
    </location>
</feature>
<keyword evidence="3" id="KW-0456">Lyase</keyword>
<evidence type="ECO:0000256" key="6">
    <source>
        <dbReference type="SAM" id="SignalP"/>
    </source>
</evidence>
<dbReference type="Gene3D" id="2.40.40.10">
    <property type="entry name" value="RlpA-like domain"/>
    <property type="match status" value="1"/>
</dbReference>
<dbReference type="CDD" id="cd14485">
    <property type="entry name" value="mltA_like_LT_A"/>
    <property type="match status" value="1"/>
</dbReference>
<dbReference type="Gene3D" id="2.40.240.50">
    <property type="entry name" value="Barwin-like endoglucanases"/>
    <property type="match status" value="1"/>
</dbReference>
<evidence type="ECO:0000256" key="2">
    <source>
        <dbReference type="ARBA" id="ARBA00012587"/>
    </source>
</evidence>
<dbReference type="GO" id="GO:0009254">
    <property type="term" value="P:peptidoglycan turnover"/>
    <property type="evidence" value="ECO:0007669"/>
    <property type="project" value="InterPro"/>
</dbReference>
<evidence type="ECO:0000313" key="8">
    <source>
        <dbReference type="EMBL" id="SEW43257.1"/>
    </source>
</evidence>
<keyword evidence="6" id="KW-0732">Signal</keyword>
<dbReference type="GO" id="GO:0019867">
    <property type="term" value="C:outer membrane"/>
    <property type="evidence" value="ECO:0007669"/>
    <property type="project" value="InterPro"/>
</dbReference>
<proteinExistence type="predicted"/>
<protein>
    <recommendedName>
        <fullName evidence="2">peptidoglycan lytic exotransglycosylase</fullName>
        <ecNumber evidence="2">4.2.2.n1</ecNumber>
    </recommendedName>
    <alternativeName>
        <fullName evidence="5">Murein hydrolase A</fullName>
    </alternativeName>
</protein>
<organism evidence="8 9">
    <name type="scientific">Cognatiyoonia koreensis</name>
    <dbReference type="NCBI Taxonomy" id="364200"/>
    <lineage>
        <taxon>Bacteria</taxon>
        <taxon>Pseudomonadati</taxon>
        <taxon>Pseudomonadota</taxon>
        <taxon>Alphaproteobacteria</taxon>
        <taxon>Rhodobacterales</taxon>
        <taxon>Paracoccaceae</taxon>
        <taxon>Cognatiyoonia</taxon>
    </lineage>
</organism>